<dbReference type="EMBL" id="JAJSOF020000036">
    <property type="protein sequence ID" value="KAJ4429075.1"/>
    <property type="molecule type" value="Genomic_DNA"/>
</dbReference>
<accession>A0ABQ8S5P9</accession>
<name>A0ABQ8S5P9_PERAM</name>
<proteinExistence type="predicted"/>
<comment type="caution">
    <text evidence="1">The sequence shown here is derived from an EMBL/GenBank/DDBJ whole genome shotgun (WGS) entry which is preliminary data.</text>
</comment>
<dbReference type="Proteomes" id="UP001148838">
    <property type="component" value="Unassembled WGS sequence"/>
</dbReference>
<organism evidence="1 2">
    <name type="scientific">Periplaneta americana</name>
    <name type="common">American cockroach</name>
    <name type="synonym">Blatta americana</name>
    <dbReference type="NCBI Taxonomy" id="6978"/>
    <lineage>
        <taxon>Eukaryota</taxon>
        <taxon>Metazoa</taxon>
        <taxon>Ecdysozoa</taxon>
        <taxon>Arthropoda</taxon>
        <taxon>Hexapoda</taxon>
        <taxon>Insecta</taxon>
        <taxon>Pterygota</taxon>
        <taxon>Neoptera</taxon>
        <taxon>Polyneoptera</taxon>
        <taxon>Dictyoptera</taxon>
        <taxon>Blattodea</taxon>
        <taxon>Blattoidea</taxon>
        <taxon>Blattidae</taxon>
        <taxon>Blattinae</taxon>
        <taxon>Periplaneta</taxon>
    </lineage>
</organism>
<evidence type="ECO:0000313" key="2">
    <source>
        <dbReference type="Proteomes" id="UP001148838"/>
    </source>
</evidence>
<keyword evidence="2" id="KW-1185">Reference proteome</keyword>
<evidence type="ECO:0000313" key="1">
    <source>
        <dbReference type="EMBL" id="KAJ4429075.1"/>
    </source>
</evidence>
<protein>
    <submittedName>
        <fullName evidence="1">Uncharacterized protein</fullName>
    </submittedName>
</protein>
<reference evidence="1 2" key="1">
    <citation type="journal article" date="2022" name="Allergy">
        <title>Genome assembly and annotation of Periplaneta americana reveal a comprehensive cockroach allergen profile.</title>
        <authorList>
            <person name="Wang L."/>
            <person name="Xiong Q."/>
            <person name="Saelim N."/>
            <person name="Wang L."/>
            <person name="Nong W."/>
            <person name="Wan A.T."/>
            <person name="Shi M."/>
            <person name="Liu X."/>
            <person name="Cao Q."/>
            <person name="Hui J.H.L."/>
            <person name="Sookrung N."/>
            <person name="Leung T.F."/>
            <person name="Tungtrongchitr A."/>
            <person name="Tsui S.K.W."/>
        </authorList>
    </citation>
    <scope>NUCLEOTIDE SEQUENCE [LARGE SCALE GENOMIC DNA]</scope>
    <source>
        <strain evidence="1">PWHHKU_190912</strain>
    </source>
</reference>
<gene>
    <name evidence="1" type="ORF">ANN_26076</name>
</gene>
<sequence>MPCPSQTSGFNVPNYVSWGVLFKSLKLEQKLLVDNDSVLGSGLAPCEADNVKRSYLFMSMIFTLRRFNSTVHALKGLGHVAHMGESRNAYRVLVGRLEGKRPLGRPRRRWEDSIKMDLREVGYDDRDWINLAKDRDRWRAYVGGNEPSGSLKAICKIEDAMMLAYYRGVMMERVHWCGVQRAYSESQR</sequence>